<organism evidence="1 2">
    <name type="scientific">Strongylus vulgaris</name>
    <name type="common">Blood worm</name>
    <dbReference type="NCBI Taxonomy" id="40348"/>
    <lineage>
        <taxon>Eukaryota</taxon>
        <taxon>Metazoa</taxon>
        <taxon>Ecdysozoa</taxon>
        <taxon>Nematoda</taxon>
        <taxon>Chromadorea</taxon>
        <taxon>Rhabditida</taxon>
        <taxon>Rhabditina</taxon>
        <taxon>Rhabditomorpha</taxon>
        <taxon>Strongyloidea</taxon>
        <taxon>Strongylidae</taxon>
        <taxon>Strongylus</taxon>
    </lineage>
</organism>
<sequence length="126" mass="13938">MDLRCDLAAIENTTTTISALVGKILDTLELIPCVIDQTENNNVPLEDVKRLEFAVKATLDVLTKLTKEDCKLTDCTVILPNVNIVPLYYFILALMANEGIGNYNFLMMESFLEAGESFDCISVTAL</sequence>
<reference evidence="1 2" key="1">
    <citation type="submission" date="2018-11" db="EMBL/GenBank/DDBJ databases">
        <authorList>
            <consortium name="Pathogen Informatics"/>
        </authorList>
    </citation>
    <scope>NUCLEOTIDE SEQUENCE [LARGE SCALE GENOMIC DNA]</scope>
</reference>
<evidence type="ECO:0000313" key="1">
    <source>
        <dbReference type="EMBL" id="VDM66662.1"/>
    </source>
</evidence>
<accession>A0A3P7KFV6</accession>
<name>A0A3P7KFV6_STRVU</name>
<dbReference type="OrthoDB" id="5872386at2759"/>
<keyword evidence="2" id="KW-1185">Reference proteome</keyword>
<evidence type="ECO:0000313" key="2">
    <source>
        <dbReference type="Proteomes" id="UP000270094"/>
    </source>
</evidence>
<protein>
    <submittedName>
        <fullName evidence="1">Uncharacterized protein</fullName>
    </submittedName>
</protein>
<dbReference type="Proteomes" id="UP000270094">
    <property type="component" value="Unassembled WGS sequence"/>
</dbReference>
<dbReference type="AlphaFoldDB" id="A0A3P7KFV6"/>
<dbReference type="EMBL" id="UYYB01003405">
    <property type="protein sequence ID" value="VDM66662.1"/>
    <property type="molecule type" value="Genomic_DNA"/>
</dbReference>
<proteinExistence type="predicted"/>
<gene>
    <name evidence="1" type="ORF">SVUK_LOCUS1660</name>
</gene>